<dbReference type="AlphaFoldDB" id="A0A5J4VQY8"/>
<sequence length="102" mass="12245">MFVIVQVCEQVLQMNQMGKEEEANCQKQEISEQDCQKAERDANDSKTMRMLMNQKFESFKVVIILITKYFKKHLLNLEIRKKEGSHFINEMMKHKNLKEMME</sequence>
<comment type="caution">
    <text evidence="1">The sequence shown here is derived from an EMBL/GenBank/DDBJ whole genome shotgun (WGS) entry which is preliminary data.</text>
</comment>
<organism evidence="1 2">
    <name type="scientific">Streblomastix strix</name>
    <dbReference type="NCBI Taxonomy" id="222440"/>
    <lineage>
        <taxon>Eukaryota</taxon>
        <taxon>Metamonada</taxon>
        <taxon>Preaxostyla</taxon>
        <taxon>Oxymonadida</taxon>
        <taxon>Streblomastigidae</taxon>
        <taxon>Streblomastix</taxon>
    </lineage>
</organism>
<gene>
    <name evidence="1" type="ORF">EZS28_019624</name>
</gene>
<proteinExistence type="predicted"/>
<evidence type="ECO:0000313" key="1">
    <source>
        <dbReference type="EMBL" id="KAA6384850.1"/>
    </source>
</evidence>
<evidence type="ECO:0000313" key="2">
    <source>
        <dbReference type="Proteomes" id="UP000324800"/>
    </source>
</evidence>
<protein>
    <submittedName>
        <fullName evidence="1">Uncharacterized protein</fullName>
    </submittedName>
</protein>
<accession>A0A5J4VQY8</accession>
<dbReference type="EMBL" id="SNRW01005547">
    <property type="protein sequence ID" value="KAA6384850.1"/>
    <property type="molecule type" value="Genomic_DNA"/>
</dbReference>
<name>A0A5J4VQY8_9EUKA</name>
<reference evidence="1 2" key="1">
    <citation type="submission" date="2019-03" db="EMBL/GenBank/DDBJ databases">
        <title>Single cell metagenomics reveals metabolic interactions within the superorganism composed of flagellate Streblomastix strix and complex community of Bacteroidetes bacteria on its surface.</title>
        <authorList>
            <person name="Treitli S.C."/>
            <person name="Kolisko M."/>
            <person name="Husnik F."/>
            <person name="Keeling P."/>
            <person name="Hampl V."/>
        </authorList>
    </citation>
    <scope>NUCLEOTIDE SEQUENCE [LARGE SCALE GENOMIC DNA]</scope>
    <source>
        <strain evidence="1">ST1C</strain>
    </source>
</reference>
<dbReference type="Proteomes" id="UP000324800">
    <property type="component" value="Unassembled WGS sequence"/>
</dbReference>